<evidence type="ECO:0000259" key="2">
    <source>
        <dbReference type="Pfam" id="PF02698"/>
    </source>
</evidence>
<protein>
    <submittedName>
        <fullName evidence="3">YdcF family protein</fullName>
    </submittedName>
</protein>
<dbReference type="PANTHER" id="PTHR30336">
    <property type="entry name" value="INNER MEMBRANE PROTEIN, PROBABLE PERMEASE"/>
    <property type="match status" value="1"/>
</dbReference>
<organism evidence="3 4">
    <name type="scientific">Vibrio ostreicida</name>
    <dbReference type="NCBI Taxonomy" id="526588"/>
    <lineage>
        <taxon>Bacteria</taxon>
        <taxon>Pseudomonadati</taxon>
        <taxon>Pseudomonadota</taxon>
        <taxon>Gammaproteobacteria</taxon>
        <taxon>Vibrionales</taxon>
        <taxon>Vibrionaceae</taxon>
        <taxon>Vibrio</taxon>
    </lineage>
</organism>
<keyword evidence="1" id="KW-0472">Membrane</keyword>
<dbReference type="Gene3D" id="3.40.50.620">
    <property type="entry name" value="HUPs"/>
    <property type="match status" value="1"/>
</dbReference>
<gene>
    <name evidence="3" type="ORF">QWZ16_22260</name>
</gene>
<dbReference type="Pfam" id="PF02698">
    <property type="entry name" value="DUF218"/>
    <property type="match status" value="1"/>
</dbReference>
<keyword evidence="1" id="KW-1133">Transmembrane helix</keyword>
<name>A0ABT8C037_9VIBR</name>
<feature type="transmembrane region" description="Helical" evidence="1">
    <location>
        <begin position="29"/>
        <end position="49"/>
    </location>
</feature>
<dbReference type="CDD" id="cd06259">
    <property type="entry name" value="YdcF-like"/>
    <property type="match status" value="1"/>
</dbReference>
<keyword evidence="1" id="KW-0812">Transmembrane</keyword>
<dbReference type="RefSeq" id="WP_170882556.1">
    <property type="nucleotide sequence ID" value="NZ_JABEYA020000003.1"/>
</dbReference>
<dbReference type="PANTHER" id="PTHR30336:SF4">
    <property type="entry name" value="ENVELOPE BIOGENESIS FACTOR ELYC"/>
    <property type="match status" value="1"/>
</dbReference>
<evidence type="ECO:0000313" key="3">
    <source>
        <dbReference type="EMBL" id="MDN3612324.1"/>
    </source>
</evidence>
<reference evidence="4" key="1">
    <citation type="journal article" date="2019" name="Int. J. Syst. Evol. Microbiol.">
        <title>The Global Catalogue of Microorganisms (GCM) 10K type strain sequencing project: providing services to taxonomists for standard genome sequencing and annotation.</title>
        <authorList>
            <consortium name="The Broad Institute Genomics Platform"/>
            <consortium name="The Broad Institute Genome Sequencing Center for Infectious Disease"/>
            <person name="Wu L."/>
            <person name="Ma J."/>
        </authorList>
    </citation>
    <scope>NUCLEOTIDE SEQUENCE [LARGE SCALE GENOMIC DNA]</scope>
    <source>
        <strain evidence="4">CECT 7398</strain>
    </source>
</reference>
<feature type="domain" description="DUF218" evidence="2">
    <location>
        <begin position="69"/>
        <end position="231"/>
    </location>
</feature>
<comment type="caution">
    <text evidence="3">The sequence shown here is derived from an EMBL/GenBank/DDBJ whole genome shotgun (WGS) entry which is preliminary data.</text>
</comment>
<keyword evidence="4" id="KW-1185">Reference proteome</keyword>
<dbReference type="InterPro" id="IPR014729">
    <property type="entry name" value="Rossmann-like_a/b/a_fold"/>
</dbReference>
<dbReference type="InterPro" id="IPR051599">
    <property type="entry name" value="Cell_Envelope_Assoc"/>
</dbReference>
<evidence type="ECO:0000256" key="1">
    <source>
        <dbReference type="SAM" id="Phobius"/>
    </source>
</evidence>
<dbReference type="EMBL" id="JAUFQC010000027">
    <property type="protein sequence ID" value="MDN3612324.1"/>
    <property type="molecule type" value="Genomic_DNA"/>
</dbReference>
<sequence>MSFIILLFLLLFALIFFVARWRKTSYLFLTGLVALFGLIGTGEIPRYLLENLQSDYEIKPNIDWSTNNAIVLLGAGTQPIHDRAFFEPAFFSFSRISEAASQYQSCAASEGECHIIVSGGDAQNHGVSEAEIYQQQLVRLGVPVQDIIQEANSVNTWKNAQFTSELIHRHQFNHVVLVSSGLHLRRGELYFAHFGVVTQPVRADYMAAKPSWLPIWYNFAVTDFALHEYLGFIMYDVYNAMGWNAPRNSPGDA</sequence>
<dbReference type="Proteomes" id="UP001238540">
    <property type="component" value="Unassembled WGS sequence"/>
</dbReference>
<accession>A0ABT8C037</accession>
<dbReference type="InterPro" id="IPR003848">
    <property type="entry name" value="DUF218"/>
</dbReference>
<proteinExistence type="predicted"/>
<evidence type="ECO:0000313" key="4">
    <source>
        <dbReference type="Proteomes" id="UP001238540"/>
    </source>
</evidence>